<dbReference type="Gene3D" id="3.60.10.10">
    <property type="entry name" value="Endonuclease/exonuclease/phosphatase"/>
    <property type="match status" value="1"/>
</dbReference>
<dbReference type="SUPFAM" id="SSF56219">
    <property type="entry name" value="DNase I-like"/>
    <property type="match status" value="1"/>
</dbReference>
<organism evidence="2 3">
    <name type="scientific">Schistosoma mekongi</name>
    <name type="common">Parasitic worm</name>
    <dbReference type="NCBI Taxonomy" id="38744"/>
    <lineage>
        <taxon>Eukaryota</taxon>
        <taxon>Metazoa</taxon>
        <taxon>Spiralia</taxon>
        <taxon>Lophotrochozoa</taxon>
        <taxon>Platyhelminthes</taxon>
        <taxon>Trematoda</taxon>
        <taxon>Digenea</taxon>
        <taxon>Strigeidida</taxon>
        <taxon>Schistosomatoidea</taxon>
        <taxon>Schistosomatidae</taxon>
        <taxon>Schistosoma</taxon>
    </lineage>
</organism>
<feature type="domain" description="Endonuclease/exonuclease/phosphatase" evidence="1">
    <location>
        <begin position="7"/>
        <end position="149"/>
    </location>
</feature>
<dbReference type="PANTHER" id="PTHR23227:SF67">
    <property type="entry name" value="CRANIOFACIAL DEVELOPMENT PROTEIN 2-LIKE"/>
    <property type="match status" value="1"/>
</dbReference>
<keyword evidence="3" id="KW-1185">Reference proteome</keyword>
<evidence type="ECO:0000259" key="1">
    <source>
        <dbReference type="Pfam" id="PF14529"/>
    </source>
</evidence>
<dbReference type="GO" id="GO:0003824">
    <property type="term" value="F:catalytic activity"/>
    <property type="evidence" value="ECO:0007669"/>
    <property type="project" value="InterPro"/>
</dbReference>
<reference evidence="2" key="2">
    <citation type="journal article" date="2023" name="Infect Dis Poverty">
        <title>Chromosome-scale genome of the human blood fluke Schistosoma mekongi and its implications for public health.</title>
        <authorList>
            <person name="Zhou M."/>
            <person name="Xu L."/>
            <person name="Xu D."/>
            <person name="Chen W."/>
            <person name="Khan J."/>
            <person name="Hu Y."/>
            <person name="Huang H."/>
            <person name="Wei H."/>
            <person name="Zhang Y."/>
            <person name="Chusongsang P."/>
            <person name="Tanasarnprasert K."/>
            <person name="Hu X."/>
            <person name="Limpanont Y."/>
            <person name="Lv Z."/>
        </authorList>
    </citation>
    <scope>NUCLEOTIDE SEQUENCE</scope>
    <source>
        <strain evidence="2">LV_2022a</strain>
    </source>
</reference>
<gene>
    <name evidence="2" type="ORF">MN116_000315</name>
</gene>
<evidence type="ECO:0000313" key="2">
    <source>
        <dbReference type="EMBL" id="KAK4467292.1"/>
    </source>
</evidence>
<sequence length="337" mass="39093">DTRRCLFVVSAYAPTDCSSDEVKDEFYRKISDPLRKAKRTDVVIMAGDFNAQVGRLDETERHLGGSYGVEAQRTDNGDRLLQLCSDNRLFLASTNFKHKERHKLTWRPPQSTQRWSQIDHIAISHRWRGSIEDCRSFWSTCLDSDHALIRARISLRLTGRKRPTAKIPIRVQLNDEKVKNIFQEQLKNQLVNCINDTHPESAWNDIQKAVETAVISTSKLNQKVRKTQWISAASTEMIDARQHIPSSPKYDEERRQLKRKLVKSLRNDREQWWVAKAKEMEKAVAIGNSRQLFRLIKETGIKNPTVSETIAEKDGSTIHCQSRRLDRWAENTIFNNI</sequence>
<accession>A0AAE2D130</accession>
<dbReference type="Proteomes" id="UP001292079">
    <property type="component" value="Unassembled WGS sequence"/>
</dbReference>
<comment type="caution">
    <text evidence="2">The sequence shown here is derived from an EMBL/GenBank/DDBJ whole genome shotgun (WGS) entry which is preliminary data.</text>
</comment>
<proteinExistence type="predicted"/>
<dbReference type="InterPro" id="IPR027124">
    <property type="entry name" value="Swc5/CFDP1/2"/>
</dbReference>
<dbReference type="EMBL" id="JALJAT010000386">
    <property type="protein sequence ID" value="KAK4467292.1"/>
    <property type="molecule type" value="Genomic_DNA"/>
</dbReference>
<protein>
    <recommendedName>
        <fullName evidence="1">Endonuclease/exonuclease/phosphatase domain-containing protein</fullName>
    </recommendedName>
</protein>
<evidence type="ECO:0000313" key="3">
    <source>
        <dbReference type="Proteomes" id="UP001292079"/>
    </source>
</evidence>
<name>A0AAE2D130_SCHME</name>
<dbReference type="PANTHER" id="PTHR23227">
    <property type="entry name" value="BUCENTAUR RELATED"/>
    <property type="match status" value="1"/>
</dbReference>
<dbReference type="InterPro" id="IPR036691">
    <property type="entry name" value="Endo/exonu/phosph_ase_sf"/>
</dbReference>
<dbReference type="InterPro" id="IPR005135">
    <property type="entry name" value="Endo/exonuclease/phosphatase"/>
</dbReference>
<dbReference type="AlphaFoldDB" id="A0AAE2D130"/>
<reference evidence="2" key="1">
    <citation type="submission" date="2022-04" db="EMBL/GenBank/DDBJ databases">
        <authorList>
            <person name="Xu L."/>
            <person name="Lv Z."/>
        </authorList>
    </citation>
    <scope>NUCLEOTIDE SEQUENCE</scope>
    <source>
        <strain evidence="2">LV_2022a</strain>
    </source>
</reference>
<dbReference type="Pfam" id="PF14529">
    <property type="entry name" value="Exo_endo_phos_2"/>
    <property type="match status" value="1"/>
</dbReference>
<feature type="non-terminal residue" evidence="2">
    <location>
        <position position="1"/>
    </location>
</feature>